<evidence type="ECO:0000256" key="2">
    <source>
        <dbReference type="ARBA" id="ARBA00010449"/>
    </source>
</evidence>
<evidence type="ECO:0000256" key="3">
    <source>
        <dbReference type="ARBA" id="ARBA00022490"/>
    </source>
</evidence>
<dbReference type="GO" id="GO:0070286">
    <property type="term" value="P:axonemal dynein complex assembly"/>
    <property type="evidence" value="ECO:0007669"/>
    <property type="project" value="InterPro"/>
</dbReference>
<dbReference type="EMBL" id="DAKRPA010000215">
    <property type="protein sequence ID" value="DAZ95177.1"/>
    <property type="molecule type" value="Genomic_DNA"/>
</dbReference>
<dbReference type="Pfam" id="PF14737">
    <property type="entry name" value="DUF4470"/>
    <property type="match status" value="1"/>
</dbReference>
<comment type="similarity">
    <text evidence="2">Belongs to the DNAAF3 family.</text>
</comment>
<dbReference type="InterPro" id="IPR028235">
    <property type="entry name" value="DNAAF3_C"/>
</dbReference>
<accession>A0AAV2YKQ7</accession>
<feature type="domain" description="Dynein assembly factor 3 C-terminal" evidence="6">
    <location>
        <begin position="177"/>
        <end position="534"/>
    </location>
</feature>
<dbReference type="PANTHER" id="PTHR22118:SF14">
    <property type="entry name" value="DYNEIN AXONEMAL ASSEMBLY FACTOR 3"/>
    <property type="match status" value="1"/>
</dbReference>
<dbReference type="InterPro" id="IPR039304">
    <property type="entry name" value="DNAAF3"/>
</dbReference>
<evidence type="ECO:0000313" key="8">
    <source>
        <dbReference type="Proteomes" id="UP001146120"/>
    </source>
</evidence>
<evidence type="ECO:0000313" key="7">
    <source>
        <dbReference type="EMBL" id="DAZ95177.1"/>
    </source>
</evidence>
<reference evidence="7" key="2">
    <citation type="journal article" date="2023" name="Microbiol Resour">
        <title>Decontamination and Annotation of the Draft Genome Sequence of the Oomycete Lagenidium giganteum ARSEF 373.</title>
        <authorList>
            <person name="Morgan W.R."/>
            <person name="Tartar A."/>
        </authorList>
    </citation>
    <scope>NUCLEOTIDE SEQUENCE</scope>
    <source>
        <strain evidence="7">ARSEF 373</strain>
    </source>
</reference>
<name>A0AAV2YKQ7_9STRA</name>
<evidence type="ECO:0000259" key="5">
    <source>
        <dbReference type="Pfam" id="PF14737"/>
    </source>
</evidence>
<reference evidence="7" key="1">
    <citation type="submission" date="2022-11" db="EMBL/GenBank/DDBJ databases">
        <authorList>
            <person name="Morgan W.R."/>
            <person name="Tartar A."/>
        </authorList>
    </citation>
    <scope>NUCLEOTIDE SEQUENCE</scope>
    <source>
        <strain evidence="7">ARSEF 373</strain>
    </source>
</reference>
<comment type="subcellular location">
    <subcellularLocation>
        <location evidence="1">Cytoplasm</location>
    </subcellularLocation>
</comment>
<keyword evidence="8" id="KW-1185">Reference proteome</keyword>
<comment type="caution">
    <text evidence="7">The sequence shown here is derived from an EMBL/GenBank/DDBJ whole genome shotgun (WGS) entry which is preliminary data.</text>
</comment>
<dbReference type="PANTHER" id="PTHR22118">
    <property type="entry name" value="DYNEIN ASSEMBLY FACTOR 3, AXONEMAL"/>
    <property type="match status" value="1"/>
</dbReference>
<protein>
    <submittedName>
        <fullName evidence="7">Uncharacterized protein</fullName>
    </submittedName>
</protein>
<organism evidence="7 8">
    <name type="scientific">Lagenidium giganteum</name>
    <dbReference type="NCBI Taxonomy" id="4803"/>
    <lineage>
        <taxon>Eukaryota</taxon>
        <taxon>Sar</taxon>
        <taxon>Stramenopiles</taxon>
        <taxon>Oomycota</taxon>
        <taxon>Peronosporomycetes</taxon>
        <taxon>Pythiales</taxon>
        <taxon>Pythiaceae</taxon>
    </lineage>
</organism>
<evidence type="ECO:0000256" key="1">
    <source>
        <dbReference type="ARBA" id="ARBA00004496"/>
    </source>
</evidence>
<dbReference type="InterPro" id="IPR027974">
    <property type="entry name" value="DUF4470"/>
</dbReference>
<dbReference type="AlphaFoldDB" id="A0AAV2YKQ7"/>
<evidence type="ECO:0000259" key="6">
    <source>
        <dbReference type="Pfam" id="PF14740"/>
    </source>
</evidence>
<gene>
    <name evidence="7" type="ORF">N0F65_012431</name>
</gene>
<feature type="domain" description="DUF4470" evidence="5">
    <location>
        <begin position="34"/>
        <end position="146"/>
    </location>
</feature>
<keyword evidence="3" id="KW-0963">Cytoplasm</keyword>
<evidence type="ECO:0000256" key="4">
    <source>
        <dbReference type="ARBA" id="ARBA00022794"/>
    </source>
</evidence>
<proteinExistence type="inferred from homology"/>
<sequence>MIRPIPAGAIIAVGTTTMARTANATMMSMGTVNMWGFSPSFDMLRHDNGASNQEDEAPPTKNLLLLGPSDLRHVLQTIAGRRRRNCDTSGASDANENYAPLHIHIFESHMEVLARHLLLLQIALDWEIPLRQRCNLYLEVFGNFLVQERTSAYIEKKARLLIDFVHNGTGMLADLVDLSHLAMRSRDDLVDVFRSWFTNVRFDGQKLRDQRLRHYYEERYDYRNNLIDWDYTMNLKKIGNASVIHIRQYRQWRNTGIAFEFGDQNYTEPNRTMASFTAAHKKHHGSVLCRGYWGDIIVSPYIALGVDCDQPNAYARQLFEVHNKGTGVEQNRHNTTEVSVYNVLSFLYEIETGEVYKMKKVRHSVWVLLRHSFFLSTSAASNRLTTSTAVLATMPPMPTPRESSKSLTQRTGEKPIALEQRAREAELRKKAQTIMASLDGIKVLIIPLSGELTSHLKRKRYEYLFDHVFASSNHALVLQATENEAAPALERVLADRATVSIESSMFMIPLKPEQRSLYADKLSAMADAMQLQPVDVGNDKTSSSGDAGAVVTFAFHRPSRASSLQ</sequence>
<dbReference type="GO" id="GO:0044458">
    <property type="term" value="P:motile cilium assembly"/>
    <property type="evidence" value="ECO:0007669"/>
    <property type="project" value="TreeGrafter"/>
</dbReference>
<keyword evidence="4" id="KW-0970">Cilium biogenesis/degradation</keyword>
<dbReference type="Pfam" id="PF14740">
    <property type="entry name" value="DUF4471"/>
    <property type="match status" value="1"/>
</dbReference>
<dbReference type="Proteomes" id="UP001146120">
    <property type="component" value="Unassembled WGS sequence"/>
</dbReference>
<dbReference type="GO" id="GO:0005737">
    <property type="term" value="C:cytoplasm"/>
    <property type="evidence" value="ECO:0007669"/>
    <property type="project" value="UniProtKB-SubCell"/>
</dbReference>